<dbReference type="EMBL" id="JAOVZR010000001">
    <property type="protein sequence ID" value="MCY0150017.1"/>
    <property type="molecule type" value="Genomic_DNA"/>
</dbReference>
<accession>A0ABT3ZE05</accession>
<dbReference type="Pfam" id="PF03308">
    <property type="entry name" value="MeaB"/>
    <property type="match status" value="1"/>
</dbReference>
<evidence type="ECO:0000313" key="2">
    <source>
        <dbReference type="Proteomes" id="UP001073227"/>
    </source>
</evidence>
<dbReference type="Proteomes" id="UP001073227">
    <property type="component" value="Unassembled WGS sequence"/>
</dbReference>
<sequence>MADRAIAGAGEAQRFIIALAGPPGVGKSTLSEALAAELKRRGHGAAIVPMDGFHLDNAVLDSRGQRARKGAPFTFDADGYAELLRRLKTTPHSEIAIPVFDRELDLARASARIIEPRHRFLIAEGNYLLLDQEPWFKMAALFDFRVLLKADHTVLRQRLIERWIVHGLNESQAMDRAMSNDIPNAELVINASRGADLEILNQV</sequence>
<dbReference type="NCBIfam" id="NF006746">
    <property type="entry name" value="PRK09270.1-5"/>
    <property type="match status" value="1"/>
</dbReference>
<dbReference type="Gene3D" id="3.40.50.300">
    <property type="entry name" value="P-loop containing nucleotide triphosphate hydrolases"/>
    <property type="match status" value="1"/>
</dbReference>
<organism evidence="1 2">
    <name type="scientific">Hoeflea algicola</name>
    <dbReference type="NCBI Taxonomy" id="2983763"/>
    <lineage>
        <taxon>Bacteria</taxon>
        <taxon>Pseudomonadati</taxon>
        <taxon>Pseudomonadota</taxon>
        <taxon>Alphaproteobacteria</taxon>
        <taxon>Hyphomicrobiales</taxon>
        <taxon>Rhizobiaceae</taxon>
        <taxon>Hoeflea</taxon>
    </lineage>
</organism>
<keyword evidence="2" id="KW-1185">Reference proteome</keyword>
<name>A0ABT3ZE05_9HYPH</name>
<proteinExistence type="predicted"/>
<dbReference type="RefSeq" id="WP_267656271.1">
    <property type="nucleotide sequence ID" value="NZ_JAOVZR010000001.1"/>
</dbReference>
<comment type="caution">
    <text evidence="1">The sequence shown here is derived from an EMBL/GenBank/DDBJ whole genome shotgun (WGS) entry which is preliminary data.</text>
</comment>
<dbReference type="SUPFAM" id="SSF52540">
    <property type="entry name" value="P-loop containing nucleoside triphosphate hydrolases"/>
    <property type="match status" value="1"/>
</dbReference>
<dbReference type="InterPro" id="IPR027417">
    <property type="entry name" value="P-loop_NTPase"/>
</dbReference>
<keyword evidence="1" id="KW-0378">Hydrolase</keyword>
<dbReference type="GO" id="GO:0016787">
    <property type="term" value="F:hydrolase activity"/>
    <property type="evidence" value="ECO:0007669"/>
    <property type="project" value="UniProtKB-KW"/>
</dbReference>
<reference evidence="1" key="1">
    <citation type="submission" date="2022-10" db="EMBL/GenBank/DDBJ databases">
        <title>Hoeflea sp. G2-23, isolated from marine algae.</title>
        <authorList>
            <person name="Kristyanto S."/>
            <person name="Kim J.M."/>
            <person name="Jeon C.O."/>
        </authorList>
    </citation>
    <scope>NUCLEOTIDE SEQUENCE</scope>
    <source>
        <strain evidence="1">G2-23</strain>
    </source>
</reference>
<dbReference type="PANTHER" id="PTHR10285">
    <property type="entry name" value="URIDINE KINASE"/>
    <property type="match status" value="1"/>
</dbReference>
<protein>
    <submittedName>
        <fullName evidence="1">Nucleoside triphosphate hydrolase</fullName>
    </submittedName>
</protein>
<evidence type="ECO:0000313" key="1">
    <source>
        <dbReference type="EMBL" id="MCY0150017.1"/>
    </source>
</evidence>
<gene>
    <name evidence="1" type="ORF">OEG84_20510</name>
</gene>